<evidence type="ECO:0000256" key="1">
    <source>
        <dbReference type="ARBA" id="ARBA00022723"/>
    </source>
</evidence>
<dbReference type="Pfam" id="PF08240">
    <property type="entry name" value="ADH_N"/>
    <property type="match status" value="1"/>
</dbReference>
<evidence type="ECO:0000313" key="7">
    <source>
        <dbReference type="Proteomes" id="UP001589818"/>
    </source>
</evidence>
<dbReference type="InterPro" id="IPR002328">
    <property type="entry name" value="ADH_Zn_CS"/>
</dbReference>
<keyword evidence="3" id="KW-0560">Oxidoreductase</keyword>
<dbReference type="PANTHER" id="PTHR43401:SF2">
    <property type="entry name" value="L-THREONINE 3-DEHYDROGENASE"/>
    <property type="match status" value="1"/>
</dbReference>
<organism evidence="6 7">
    <name type="scientific">Paenibacillus mendelii</name>
    <dbReference type="NCBI Taxonomy" id="206163"/>
    <lineage>
        <taxon>Bacteria</taxon>
        <taxon>Bacillati</taxon>
        <taxon>Bacillota</taxon>
        <taxon>Bacilli</taxon>
        <taxon>Bacillales</taxon>
        <taxon>Paenibacillaceae</taxon>
        <taxon>Paenibacillus</taxon>
    </lineage>
</organism>
<evidence type="ECO:0000256" key="3">
    <source>
        <dbReference type="ARBA" id="ARBA00023002"/>
    </source>
</evidence>
<evidence type="ECO:0000313" key="6">
    <source>
        <dbReference type="EMBL" id="MFC0396254.1"/>
    </source>
</evidence>
<accession>A0ABV6JL74</accession>
<evidence type="ECO:0000256" key="2">
    <source>
        <dbReference type="ARBA" id="ARBA00022833"/>
    </source>
</evidence>
<feature type="domain" description="Enoyl reductase (ER)" evidence="5">
    <location>
        <begin position="12"/>
        <end position="331"/>
    </location>
</feature>
<dbReference type="InterPro" id="IPR036291">
    <property type="entry name" value="NAD(P)-bd_dom_sf"/>
</dbReference>
<reference evidence="6 7" key="1">
    <citation type="submission" date="2024-09" db="EMBL/GenBank/DDBJ databases">
        <authorList>
            <person name="Sun Q."/>
            <person name="Mori K."/>
        </authorList>
    </citation>
    <scope>NUCLEOTIDE SEQUENCE [LARGE SCALE GENOMIC DNA]</scope>
    <source>
        <strain evidence="6 7">CCM 4839</strain>
    </source>
</reference>
<comment type="caution">
    <text evidence="6">The sequence shown here is derived from an EMBL/GenBank/DDBJ whole genome shotgun (WGS) entry which is preliminary data.</text>
</comment>
<keyword evidence="1 4" id="KW-0479">Metal-binding</keyword>
<gene>
    <name evidence="6" type="ORF">ACFFJ8_33360</name>
</gene>
<name>A0ABV6JL74_9BACL</name>
<dbReference type="Proteomes" id="UP001589818">
    <property type="component" value="Unassembled WGS sequence"/>
</dbReference>
<dbReference type="Pfam" id="PF00107">
    <property type="entry name" value="ADH_zinc_N"/>
    <property type="match status" value="1"/>
</dbReference>
<protein>
    <submittedName>
        <fullName evidence="6">Zinc-dependent alcohol dehydrogenase family protein</fullName>
    </submittedName>
</protein>
<proteinExistence type="inferred from homology"/>
<keyword evidence="7" id="KW-1185">Reference proteome</keyword>
<dbReference type="CDD" id="cd08234">
    <property type="entry name" value="threonine_DH_like"/>
    <property type="match status" value="1"/>
</dbReference>
<dbReference type="InterPro" id="IPR011032">
    <property type="entry name" value="GroES-like_sf"/>
</dbReference>
<dbReference type="Gene3D" id="3.90.180.10">
    <property type="entry name" value="Medium-chain alcohol dehydrogenases, catalytic domain"/>
    <property type="match status" value="1"/>
</dbReference>
<sequence>MKALVIDAPFQASIKEVPYPAPGKGEVTIKVERAGICGTDVHIFKGEYLSSYPIIPGHEFSGSIHEIGEGVEGHAAGDRVTAEPNIFCGKCEYCLTNRGNHCDQWQATGVTQNGAMAEYVVVPASNVFRIPDSMSYGVGAFIEPMACVVYAMNRLKLNVGDRTLIFGAGAMGQQLIQSLAHAGASELVVVDLAPDKLQLAKQWGATKTVLSHEIEQQLGAEHYPRGFDVVVDATGIPAVIEQALRYLGPTGKYLQFGVTAQDSKISLSPFDLYQKDWTLIGSMAINHTFYPALNWVKERRVQLEHLITSVLSLDEVPALLAEGADSSQLKIQIQIT</sequence>
<dbReference type="SUPFAM" id="SSF51735">
    <property type="entry name" value="NAD(P)-binding Rossmann-fold domains"/>
    <property type="match status" value="1"/>
</dbReference>
<comment type="cofactor">
    <cofactor evidence="4">
        <name>Zn(2+)</name>
        <dbReference type="ChEBI" id="CHEBI:29105"/>
    </cofactor>
</comment>
<keyword evidence="2 4" id="KW-0862">Zinc</keyword>
<dbReference type="SUPFAM" id="SSF50129">
    <property type="entry name" value="GroES-like"/>
    <property type="match status" value="1"/>
</dbReference>
<comment type="similarity">
    <text evidence="4">Belongs to the zinc-containing alcohol dehydrogenase family.</text>
</comment>
<evidence type="ECO:0000259" key="5">
    <source>
        <dbReference type="SMART" id="SM00829"/>
    </source>
</evidence>
<dbReference type="InterPro" id="IPR050129">
    <property type="entry name" value="Zn_alcohol_dh"/>
</dbReference>
<dbReference type="PANTHER" id="PTHR43401">
    <property type="entry name" value="L-THREONINE 3-DEHYDROGENASE"/>
    <property type="match status" value="1"/>
</dbReference>
<dbReference type="InterPro" id="IPR013154">
    <property type="entry name" value="ADH-like_N"/>
</dbReference>
<dbReference type="RefSeq" id="WP_204817913.1">
    <property type="nucleotide sequence ID" value="NZ_JANHOF010000002.1"/>
</dbReference>
<dbReference type="EMBL" id="JBHLVF010000047">
    <property type="protein sequence ID" value="MFC0396254.1"/>
    <property type="molecule type" value="Genomic_DNA"/>
</dbReference>
<evidence type="ECO:0000256" key="4">
    <source>
        <dbReference type="RuleBase" id="RU361277"/>
    </source>
</evidence>
<dbReference type="Gene3D" id="3.40.50.720">
    <property type="entry name" value="NAD(P)-binding Rossmann-like Domain"/>
    <property type="match status" value="1"/>
</dbReference>
<dbReference type="InterPro" id="IPR020843">
    <property type="entry name" value="ER"/>
</dbReference>
<dbReference type="PROSITE" id="PS00059">
    <property type="entry name" value="ADH_ZINC"/>
    <property type="match status" value="1"/>
</dbReference>
<dbReference type="InterPro" id="IPR013149">
    <property type="entry name" value="ADH-like_C"/>
</dbReference>
<dbReference type="SMART" id="SM00829">
    <property type="entry name" value="PKS_ER"/>
    <property type="match status" value="1"/>
</dbReference>